<evidence type="ECO:0000256" key="1">
    <source>
        <dbReference type="SAM" id="MobiDB-lite"/>
    </source>
</evidence>
<accession>A0A654GF07</accession>
<evidence type="ECO:0000313" key="5">
    <source>
        <dbReference type="Proteomes" id="UP000426265"/>
    </source>
</evidence>
<organism evidence="4 5">
    <name type="scientific">Arabidopsis thaliana</name>
    <name type="common">Mouse-ear cress</name>
    <dbReference type="NCBI Taxonomy" id="3702"/>
    <lineage>
        <taxon>Eukaryota</taxon>
        <taxon>Viridiplantae</taxon>
        <taxon>Streptophyta</taxon>
        <taxon>Embryophyta</taxon>
        <taxon>Tracheophyta</taxon>
        <taxon>Spermatophyta</taxon>
        <taxon>Magnoliopsida</taxon>
        <taxon>eudicotyledons</taxon>
        <taxon>Gunneridae</taxon>
        <taxon>Pentapetalae</taxon>
        <taxon>rosids</taxon>
        <taxon>malvids</taxon>
        <taxon>Brassicales</taxon>
        <taxon>Brassicaceae</taxon>
        <taxon>Camelineae</taxon>
        <taxon>Arabidopsis</taxon>
    </lineage>
</organism>
<reference evidence="4 5" key="1">
    <citation type="submission" date="2019-11" db="EMBL/GenBank/DDBJ databases">
        <authorList>
            <person name="Jiao W.-B."/>
            <person name="Schneeberger K."/>
        </authorList>
    </citation>
    <scope>NUCLEOTIDE SEQUENCE [LARGE SCALE GENOMIC DNA]</scope>
    <source>
        <strain evidence="5">cv. An-1</strain>
    </source>
</reference>
<dbReference type="AlphaFoldDB" id="A0A654GF07"/>
<feature type="compositionally biased region" description="Basic and acidic residues" evidence="1">
    <location>
        <begin position="368"/>
        <end position="384"/>
    </location>
</feature>
<dbReference type="Pfam" id="PF04784">
    <property type="entry name" value="DUF547"/>
    <property type="match status" value="1"/>
</dbReference>
<feature type="domain" description="Ternary complex factor MIP1 leucine-zipper" evidence="3">
    <location>
        <begin position="259"/>
        <end position="344"/>
    </location>
</feature>
<name>A0A654GF07_ARATH</name>
<feature type="compositionally biased region" description="Polar residues" evidence="1">
    <location>
        <begin position="519"/>
        <end position="528"/>
    </location>
</feature>
<dbReference type="PANTHER" id="PTHR23054">
    <property type="entry name" value="TERNARY COMPLEX FACTOR MIP1, LEUCINE-ZIPPER-RELATED"/>
    <property type="match status" value="1"/>
</dbReference>
<dbReference type="InterPro" id="IPR006869">
    <property type="entry name" value="DUF547"/>
</dbReference>
<feature type="compositionally biased region" description="Basic and acidic residues" evidence="1">
    <location>
        <begin position="222"/>
        <end position="231"/>
    </location>
</feature>
<feature type="compositionally biased region" description="Basic and acidic residues" evidence="1">
    <location>
        <begin position="398"/>
        <end position="414"/>
    </location>
</feature>
<dbReference type="InterPro" id="IPR025757">
    <property type="entry name" value="MIP1_Leuzipper"/>
</dbReference>
<dbReference type="EMBL" id="CACRSJ010000110">
    <property type="protein sequence ID" value="VYS71617.1"/>
    <property type="molecule type" value="Genomic_DNA"/>
</dbReference>
<feature type="region of interest" description="Disordered" evidence="1">
    <location>
        <begin position="216"/>
        <end position="263"/>
    </location>
</feature>
<feature type="compositionally biased region" description="Basic and acidic residues" evidence="1">
    <location>
        <begin position="239"/>
        <end position="255"/>
    </location>
</feature>
<feature type="compositionally biased region" description="Low complexity" evidence="1">
    <location>
        <begin position="509"/>
        <end position="518"/>
    </location>
</feature>
<proteinExistence type="predicted"/>
<feature type="domain" description="DUF547" evidence="2">
    <location>
        <begin position="593"/>
        <end position="726"/>
    </location>
</feature>
<feature type="region of interest" description="Disordered" evidence="1">
    <location>
        <begin position="509"/>
        <end position="528"/>
    </location>
</feature>
<feature type="region of interest" description="Disordered" evidence="1">
    <location>
        <begin position="351"/>
        <end position="440"/>
    </location>
</feature>
<dbReference type="ExpressionAtlas" id="A0A654GF07">
    <property type="expression patterns" value="baseline and differential"/>
</dbReference>
<dbReference type="Proteomes" id="UP000426265">
    <property type="component" value="Unassembled WGS sequence"/>
</dbReference>
<protein>
    <submittedName>
        <fullName evidence="4">Uncharacterized protein</fullName>
    </submittedName>
</protein>
<evidence type="ECO:0000259" key="2">
    <source>
        <dbReference type="Pfam" id="PF04784"/>
    </source>
</evidence>
<evidence type="ECO:0000259" key="3">
    <source>
        <dbReference type="Pfam" id="PF14389"/>
    </source>
</evidence>
<dbReference type="Pfam" id="PF14389">
    <property type="entry name" value="Lzipper-MIP1"/>
    <property type="match status" value="1"/>
</dbReference>
<dbReference type="PANTHER" id="PTHR23054:SF18">
    <property type="entry name" value="TERNARY COMPLEX FACTOR MIP1, LEUCINE-ZIPPER"/>
    <property type="match status" value="1"/>
</dbReference>
<gene>
    <name evidence="4" type="ORF">AN1_LOCUS26993</name>
</gene>
<sequence length="806" mass="91062">MAKENTKTLSFVVSSFRTSTSRRLRISQTSRVEMSANDVPFQSPGDYVRFISPDVYRSNRQKYLRSYTFKGYDDEEILSAKKQRKWFKNKKVMKMKMKKTSESFGNSIKSCLRLLFSCFHTICSLKCLTVDGSTISYVLASAAAVDASLYHCFMPMGPCDLRTVEELEGRSTTLTCFPTREKVSSFVVILRQMGFGVGGGGGRMLDLRIVQNHKRSKSASFPEKKRVEGDKTSNSSHEASQRMKLDMGRSNESKHNQYHSNTETSLKQEITHLETRLQDQFKVRCALEKALGYRTASSYVLTETNDIAMPKPATDLIKDVAVLEMEVIHLEQYLLSLYRKAFEQQISSVSPNLENKKPKSPPVTTPRRRLDFSVDDDTPSKTDQHTVPLLDDNQNQSKKTEIPAVDRDQMDPSFRRSHSQRSAFGSRKASPEDSWGKASRSCHSQPLYVQNGDNLISLAEHLGTRISDHVPETPNKLSEGMVKCMSEIYCKLAEPPSVLHRGLSSPNSSLSSSAFSPSDQYDTSSPGFGNSSSFDVRLDNSFHVEGEKDFSGPYSSIVEVLCIYRDAKKASEVEDLLQNFKSLISRLEEVDPRKLKHEEKLAFWINVHNALVMHAFLAYGIPQNNVKRVLLLLKAAYNIGGHTISAEAIQSSILGCKMSHPGQWLRLLFASRKFKAGDERLAYAIDHPEPLLHFALTSGSHSDPAVRVYTPKRIQQELETSKEEYIRMNLSIRKQRILLPKLVETFAKDSGLCPAGLTEMVNRSIPESSRKCVKRCQSSTSKPRKTIDWIPHSFTFRYLILREAAK</sequence>
<evidence type="ECO:0000313" key="4">
    <source>
        <dbReference type="EMBL" id="VYS71617.1"/>
    </source>
</evidence>